<evidence type="ECO:0000256" key="3">
    <source>
        <dbReference type="ARBA" id="ARBA00023180"/>
    </source>
</evidence>
<evidence type="ECO:0000256" key="1">
    <source>
        <dbReference type="ARBA" id="ARBA00004370"/>
    </source>
</evidence>
<feature type="region of interest" description="Disordered" evidence="4">
    <location>
        <begin position="184"/>
        <end position="222"/>
    </location>
</feature>
<dbReference type="PANTHER" id="PTHR46182:SF2">
    <property type="entry name" value="FI19480P1"/>
    <property type="match status" value="1"/>
</dbReference>
<reference evidence="6" key="1">
    <citation type="submission" date="2023-01" db="EMBL/GenBank/DDBJ databases">
        <title>Genome assembly of the deep-sea coral Lophelia pertusa.</title>
        <authorList>
            <person name="Herrera S."/>
            <person name="Cordes E."/>
        </authorList>
    </citation>
    <scope>NUCLEOTIDE SEQUENCE</scope>
    <source>
        <strain evidence="6">USNM1676648</strain>
        <tissue evidence="6">Polyp</tissue>
    </source>
</reference>
<feature type="domain" description="MANSC" evidence="5">
    <location>
        <begin position="62"/>
        <end position="128"/>
    </location>
</feature>
<dbReference type="GO" id="GO:0016020">
    <property type="term" value="C:membrane"/>
    <property type="evidence" value="ECO:0007669"/>
    <property type="project" value="UniProtKB-SubCell"/>
</dbReference>
<sequence>MLAELAESSSLRSTSSASMRNRKISSTVNSAALQSVFLRKQVEKSLVTNTTKARHADVTPPTCHYGHVYYNYSLLYGRKAGNFTDQGEVKDMSECLRVCCKEVSCKIALMLERSCYSVACHGKFCQTVPVKPFQFKPKIAHVIRRKVTSDATRILPHTQPNSSHHPPGAVSYNVTLHQHQAPPGAYGGKAGDHRMTEARGREQSNQSETRNHVNNNNTHWNSSTSKFPYKVFEMSAGDKAEKGVQDPSELAFREFDRLDTLLNLSLIHRQRALDISKYLIDIGKTTIETGTRMVVIHSGNKTQNENSRNTAKIGRRLISAGEKLWRAGKRFLRQLRIQVAQNRAGLTSQKYQLQESLRLKS</sequence>
<dbReference type="InterPro" id="IPR013980">
    <property type="entry name" value="MANSC_dom"/>
</dbReference>
<dbReference type="PANTHER" id="PTHR46182">
    <property type="entry name" value="FI19480P1"/>
    <property type="match status" value="1"/>
</dbReference>
<feature type="compositionally biased region" description="Low complexity" evidence="4">
    <location>
        <begin position="212"/>
        <end position="222"/>
    </location>
</feature>
<dbReference type="OrthoDB" id="536372at2759"/>
<dbReference type="GO" id="GO:0031410">
    <property type="term" value="C:cytoplasmic vesicle"/>
    <property type="evidence" value="ECO:0007669"/>
    <property type="project" value="TreeGrafter"/>
</dbReference>
<organism evidence="6 7">
    <name type="scientific">Desmophyllum pertusum</name>
    <dbReference type="NCBI Taxonomy" id="174260"/>
    <lineage>
        <taxon>Eukaryota</taxon>
        <taxon>Metazoa</taxon>
        <taxon>Cnidaria</taxon>
        <taxon>Anthozoa</taxon>
        <taxon>Hexacorallia</taxon>
        <taxon>Scleractinia</taxon>
        <taxon>Caryophylliina</taxon>
        <taxon>Caryophylliidae</taxon>
        <taxon>Desmophyllum</taxon>
    </lineage>
</organism>
<dbReference type="EMBL" id="MU825922">
    <property type="protein sequence ID" value="KAJ7382472.1"/>
    <property type="molecule type" value="Genomic_DNA"/>
</dbReference>
<evidence type="ECO:0000313" key="7">
    <source>
        <dbReference type="Proteomes" id="UP001163046"/>
    </source>
</evidence>
<evidence type="ECO:0000313" key="6">
    <source>
        <dbReference type="EMBL" id="KAJ7382472.1"/>
    </source>
</evidence>
<evidence type="ECO:0000259" key="5">
    <source>
        <dbReference type="Pfam" id="PF23597"/>
    </source>
</evidence>
<dbReference type="Proteomes" id="UP001163046">
    <property type="component" value="Unassembled WGS sequence"/>
</dbReference>
<gene>
    <name evidence="6" type="ORF">OS493_034633</name>
</gene>
<keyword evidence="7" id="KW-1185">Reference proteome</keyword>
<dbReference type="Pfam" id="PF23597">
    <property type="entry name" value="KIAA0319_N"/>
    <property type="match status" value="1"/>
</dbReference>
<protein>
    <recommendedName>
        <fullName evidence="5">MANSC domain-containing protein</fullName>
    </recommendedName>
</protein>
<proteinExistence type="predicted"/>
<name>A0A9W9ZIV2_9CNID</name>
<dbReference type="InterPro" id="IPR029865">
    <property type="entry name" value="KIAA0319-like"/>
</dbReference>
<feature type="compositionally biased region" description="Basic and acidic residues" evidence="4">
    <location>
        <begin position="190"/>
        <end position="202"/>
    </location>
</feature>
<evidence type="ECO:0000256" key="4">
    <source>
        <dbReference type="SAM" id="MobiDB-lite"/>
    </source>
</evidence>
<evidence type="ECO:0000256" key="2">
    <source>
        <dbReference type="ARBA" id="ARBA00023136"/>
    </source>
</evidence>
<dbReference type="GO" id="GO:0001764">
    <property type="term" value="P:neuron migration"/>
    <property type="evidence" value="ECO:0007669"/>
    <property type="project" value="TreeGrafter"/>
</dbReference>
<comment type="subcellular location">
    <subcellularLocation>
        <location evidence="1">Membrane</location>
    </subcellularLocation>
</comment>
<comment type="caution">
    <text evidence="6">The sequence shown here is derived from an EMBL/GenBank/DDBJ whole genome shotgun (WGS) entry which is preliminary data.</text>
</comment>
<dbReference type="AlphaFoldDB" id="A0A9W9ZIV2"/>
<keyword evidence="2" id="KW-0472">Membrane</keyword>
<keyword evidence="3" id="KW-0325">Glycoprotein</keyword>
<accession>A0A9W9ZIV2</accession>